<evidence type="ECO:0000256" key="1">
    <source>
        <dbReference type="SAM" id="Phobius"/>
    </source>
</evidence>
<accession>I7GLR2</accession>
<organism evidence="2">
    <name type="scientific">Macaca fascicularis</name>
    <name type="common">Crab-eating macaque</name>
    <name type="synonym">Cynomolgus monkey</name>
    <dbReference type="NCBI Taxonomy" id="9541"/>
    <lineage>
        <taxon>Eukaryota</taxon>
        <taxon>Metazoa</taxon>
        <taxon>Chordata</taxon>
        <taxon>Craniata</taxon>
        <taxon>Vertebrata</taxon>
        <taxon>Euteleostomi</taxon>
        <taxon>Mammalia</taxon>
        <taxon>Eutheria</taxon>
        <taxon>Euarchontoglires</taxon>
        <taxon>Primates</taxon>
        <taxon>Haplorrhini</taxon>
        <taxon>Catarrhini</taxon>
        <taxon>Cercopithecidae</taxon>
        <taxon>Cercopithecinae</taxon>
        <taxon>Macaca</taxon>
    </lineage>
</organism>
<proteinExistence type="evidence at transcript level"/>
<protein>
    <submittedName>
        <fullName evidence="2">Macaca fascicularis brain cDNA clone: QflA-19209, similar to human RNA binding motif protein 18 (RBM18), mRNA, RefSeq: NM_033117.2</fullName>
    </submittedName>
</protein>
<feature type="transmembrane region" description="Helical" evidence="1">
    <location>
        <begin position="35"/>
        <end position="53"/>
    </location>
</feature>
<keyword evidence="1" id="KW-1133">Transmembrane helix</keyword>
<dbReference type="EMBL" id="AB172681">
    <property type="protein sequence ID" value="BAE89743.1"/>
    <property type="molecule type" value="mRNA"/>
</dbReference>
<reference evidence="2" key="1">
    <citation type="journal article" date="2007" name="PLoS Biol.">
        <title>Rate of evolution in brain-expressed genes in humans and other primates.</title>
        <authorList>
            <person name="Wang H.-Y."/>
            <person name="Chien H.-C."/>
            <person name="Osada N."/>
            <person name="Hashimoto K."/>
            <person name="Sugano S."/>
            <person name="Gojobori T."/>
            <person name="Chou C.-K."/>
            <person name="Tsai S.-F."/>
            <person name="Wu C.-I."/>
            <person name="Shen C.-K.J."/>
        </authorList>
    </citation>
    <scope>NUCLEOTIDE SEQUENCE</scope>
</reference>
<name>I7GLR2_MACFA</name>
<keyword evidence="1" id="KW-0812">Transmembrane</keyword>
<keyword evidence="1" id="KW-0472">Membrane</keyword>
<dbReference type="AlphaFoldDB" id="I7GLR2"/>
<sequence>MILHLENILASRYFTLSILNITIEKDKSTNRFGDVFLQHILVILVPSLTYCLIGQHLCSFTRYVSLCYSRCHPW</sequence>
<evidence type="ECO:0000313" key="2">
    <source>
        <dbReference type="EMBL" id="BAE89743.1"/>
    </source>
</evidence>